<organism evidence="1 2">
    <name type="scientific">Hypericibacter terrae</name>
    <dbReference type="NCBI Taxonomy" id="2602015"/>
    <lineage>
        <taxon>Bacteria</taxon>
        <taxon>Pseudomonadati</taxon>
        <taxon>Pseudomonadota</taxon>
        <taxon>Alphaproteobacteria</taxon>
        <taxon>Rhodospirillales</taxon>
        <taxon>Dongiaceae</taxon>
        <taxon>Hypericibacter</taxon>
    </lineage>
</organism>
<accession>A0A5J6MNU3</accession>
<reference evidence="1 2" key="1">
    <citation type="submission" date="2019-08" db="EMBL/GenBank/DDBJ databases">
        <title>Hyperibacter terrae gen. nov., sp. nov. and Hyperibacter viscosus sp. nov., two new members in the family Rhodospirillaceae isolated from the rhizosphere of Hypericum perforatum.</title>
        <authorList>
            <person name="Noviana Z."/>
        </authorList>
    </citation>
    <scope>NUCLEOTIDE SEQUENCE [LARGE SCALE GENOMIC DNA]</scope>
    <source>
        <strain evidence="1 2">R5913</strain>
    </source>
</reference>
<dbReference type="Proteomes" id="UP000326202">
    <property type="component" value="Chromosome"/>
</dbReference>
<dbReference type="AlphaFoldDB" id="A0A5J6MNU3"/>
<evidence type="ECO:0000313" key="2">
    <source>
        <dbReference type="Proteomes" id="UP000326202"/>
    </source>
</evidence>
<evidence type="ECO:0000313" key="1">
    <source>
        <dbReference type="EMBL" id="QEX18857.1"/>
    </source>
</evidence>
<name>A0A5J6MNU3_9PROT</name>
<sequence>MHWERVYTVNGFWDGPRLGVADYQGKPHIYESEFSETQDDYSGLFRLSEVESALLALILEDWEIWQGWEADFKQGKVGLETHPAFPLRDQRSAELRRLIGDRLRADPQSPIVKRAEFRYRDNEIEVGWYDPEPS</sequence>
<gene>
    <name evidence="1" type="ORF">FRZ44_41680</name>
</gene>
<proteinExistence type="predicted"/>
<dbReference type="EMBL" id="CP042906">
    <property type="protein sequence ID" value="QEX18857.1"/>
    <property type="molecule type" value="Genomic_DNA"/>
</dbReference>
<keyword evidence="2" id="KW-1185">Reference proteome</keyword>
<protein>
    <submittedName>
        <fullName evidence="1">Uncharacterized protein</fullName>
    </submittedName>
</protein>
<dbReference type="KEGG" id="htq:FRZ44_41680"/>